<evidence type="ECO:0000313" key="3">
    <source>
        <dbReference type="Proteomes" id="UP000316882"/>
    </source>
</evidence>
<evidence type="ECO:0000313" key="2">
    <source>
        <dbReference type="EMBL" id="GEB32283.1"/>
    </source>
</evidence>
<dbReference type="Pfam" id="PF06276">
    <property type="entry name" value="FhuF"/>
    <property type="match status" value="1"/>
</dbReference>
<keyword evidence="3" id="KW-1185">Reference proteome</keyword>
<gene>
    <name evidence="2" type="ORF">BPA01_18630</name>
</gene>
<evidence type="ECO:0000259" key="1">
    <source>
        <dbReference type="Pfam" id="PF06276"/>
    </source>
</evidence>
<comment type="caution">
    <text evidence="2">The sequence shown here is derived from an EMBL/GenBank/DDBJ whole genome shotgun (WGS) entry which is preliminary data.</text>
</comment>
<sequence>MLSWNEHFLAEHFRLTSELRADTLLSMKASDLVKPENMDQLVSLYAPLIKANDSKPVGTYIGGWLGGVALGLQYMQSVWNVSLHLSLDQLTVQLYVADDYAQFSFVVDEWNKVEAPETGRAAWLDQQYRAFYQHSLRPLIQSLAKATDNPEKLIWGQLPTRFNYYLDYFVEQSQDERVRQHLRDDYDSLCRQLEGACFGLDKNPFDVKVRWVEDMRDPSKKVRLKNQCCLYYQTGEGQYCYTCPRLKEDARAVRRQAALQA</sequence>
<proteinExistence type="predicted"/>
<dbReference type="STRING" id="54914.AV540_06100"/>
<dbReference type="AlphaFoldDB" id="A0A4Y3PFH0"/>
<dbReference type="InterPro" id="IPR022770">
    <property type="entry name" value="IucA/IucC-like_C"/>
</dbReference>
<dbReference type="EMBL" id="BJMH01000007">
    <property type="protein sequence ID" value="GEB32283.1"/>
    <property type="molecule type" value="Genomic_DNA"/>
</dbReference>
<reference evidence="2 3" key="1">
    <citation type="submission" date="2019-06" db="EMBL/GenBank/DDBJ databases">
        <title>Whole genome shotgun sequence of Brevibacillus parabrevis NBRC 12334.</title>
        <authorList>
            <person name="Hosoyama A."/>
            <person name="Uohara A."/>
            <person name="Ohji S."/>
            <person name="Ichikawa N."/>
        </authorList>
    </citation>
    <scope>NUCLEOTIDE SEQUENCE [LARGE SCALE GENOMIC DNA]</scope>
    <source>
        <strain evidence="2 3">NBRC 12334</strain>
    </source>
</reference>
<accession>A0A4Y3PFH0</accession>
<protein>
    <recommendedName>
        <fullName evidence="1">Aerobactin siderophore biosynthesis IucA/IucC-like C-terminal domain-containing protein</fullName>
    </recommendedName>
</protein>
<feature type="domain" description="Aerobactin siderophore biosynthesis IucA/IucC-like C-terminal" evidence="1">
    <location>
        <begin position="82"/>
        <end position="212"/>
    </location>
</feature>
<dbReference type="RefSeq" id="WP_122963409.1">
    <property type="nucleotide sequence ID" value="NZ_BJMH01000007.1"/>
</dbReference>
<dbReference type="GO" id="GO:0003824">
    <property type="term" value="F:catalytic activity"/>
    <property type="evidence" value="ECO:0007669"/>
    <property type="project" value="UniProtKB-ARBA"/>
</dbReference>
<name>A0A4Y3PFH0_BREPA</name>
<organism evidence="2 3">
    <name type="scientific">Brevibacillus parabrevis</name>
    <dbReference type="NCBI Taxonomy" id="54914"/>
    <lineage>
        <taxon>Bacteria</taxon>
        <taxon>Bacillati</taxon>
        <taxon>Bacillota</taxon>
        <taxon>Bacilli</taxon>
        <taxon>Bacillales</taxon>
        <taxon>Paenibacillaceae</taxon>
        <taxon>Brevibacillus</taxon>
    </lineage>
</organism>
<dbReference type="Proteomes" id="UP000316882">
    <property type="component" value="Unassembled WGS sequence"/>
</dbReference>